<name>A0A1H8RL40_9RHOB</name>
<comment type="similarity">
    <text evidence="1">Belongs to the ABC transporter superfamily.</text>
</comment>
<dbReference type="InterPro" id="IPR003593">
    <property type="entry name" value="AAA+_ATPase"/>
</dbReference>
<keyword evidence="5" id="KW-0029">Amino-acid transport</keyword>
<sequence length="237" mass="25405">MTEPLLNVSGLDAWYGGSHILHSVALNVDEGESIALLGRNGAGKSTLLKALLDAGPRSSGLIEFGGQSLTGMSTENRARAGLMLVPEDRRIYPDITVTENIALGRIAARGRGASVSMEDIWQSFPLLEPLKDRGGGQLSGGQQQLVAVARGVFGCARLLCLDEPVEGLAPVVVDEMARDIARLRKMGLSLLIAEQNLAFVRACTERVFLIDSGVIVFSGNWQDFDADPTLKDRYLAV</sequence>
<dbReference type="RefSeq" id="WP_093117717.1">
    <property type="nucleotide sequence ID" value="NZ_FODS01000009.1"/>
</dbReference>
<evidence type="ECO:0000256" key="4">
    <source>
        <dbReference type="ARBA" id="ARBA00022840"/>
    </source>
</evidence>
<evidence type="ECO:0000256" key="5">
    <source>
        <dbReference type="ARBA" id="ARBA00022970"/>
    </source>
</evidence>
<dbReference type="SUPFAM" id="SSF52540">
    <property type="entry name" value="P-loop containing nucleoside triphosphate hydrolases"/>
    <property type="match status" value="1"/>
</dbReference>
<dbReference type="InterPro" id="IPR017871">
    <property type="entry name" value="ABC_transporter-like_CS"/>
</dbReference>
<evidence type="ECO:0000313" key="8">
    <source>
        <dbReference type="Proteomes" id="UP000198893"/>
    </source>
</evidence>
<dbReference type="Proteomes" id="UP000198893">
    <property type="component" value="Unassembled WGS sequence"/>
</dbReference>
<evidence type="ECO:0000259" key="6">
    <source>
        <dbReference type="PROSITE" id="PS50893"/>
    </source>
</evidence>
<dbReference type="OrthoDB" id="9806149at2"/>
<dbReference type="Gene3D" id="3.40.50.300">
    <property type="entry name" value="P-loop containing nucleotide triphosphate hydrolases"/>
    <property type="match status" value="1"/>
</dbReference>
<dbReference type="Pfam" id="PF00005">
    <property type="entry name" value="ABC_tran"/>
    <property type="match status" value="1"/>
</dbReference>
<dbReference type="GO" id="GO:0016887">
    <property type="term" value="F:ATP hydrolysis activity"/>
    <property type="evidence" value="ECO:0007669"/>
    <property type="project" value="InterPro"/>
</dbReference>
<dbReference type="AlphaFoldDB" id="A0A1H8RL40"/>
<evidence type="ECO:0000313" key="7">
    <source>
        <dbReference type="EMBL" id="SEO67105.1"/>
    </source>
</evidence>
<feature type="domain" description="ABC transporter" evidence="6">
    <location>
        <begin position="6"/>
        <end position="237"/>
    </location>
</feature>
<dbReference type="InterPro" id="IPR052156">
    <property type="entry name" value="BCAA_Transport_ATP-bd_LivF"/>
</dbReference>
<keyword evidence="4 7" id="KW-0067">ATP-binding</keyword>
<keyword evidence="8" id="KW-1185">Reference proteome</keyword>
<proteinExistence type="inferred from homology"/>
<evidence type="ECO:0000256" key="3">
    <source>
        <dbReference type="ARBA" id="ARBA00022741"/>
    </source>
</evidence>
<dbReference type="PROSITE" id="PS50893">
    <property type="entry name" value="ABC_TRANSPORTER_2"/>
    <property type="match status" value="1"/>
</dbReference>
<dbReference type="InterPro" id="IPR003439">
    <property type="entry name" value="ABC_transporter-like_ATP-bd"/>
</dbReference>
<dbReference type="EMBL" id="FODS01000009">
    <property type="protein sequence ID" value="SEO67105.1"/>
    <property type="molecule type" value="Genomic_DNA"/>
</dbReference>
<evidence type="ECO:0000256" key="2">
    <source>
        <dbReference type="ARBA" id="ARBA00022448"/>
    </source>
</evidence>
<dbReference type="PROSITE" id="PS00211">
    <property type="entry name" value="ABC_TRANSPORTER_1"/>
    <property type="match status" value="1"/>
</dbReference>
<reference evidence="7 8" key="1">
    <citation type="submission" date="2016-10" db="EMBL/GenBank/DDBJ databases">
        <authorList>
            <person name="de Groot N.N."/>
        </authorList>
    </citation>
    <scope>NUCLEOTIDE SEQUENCE [LARGE SCALE GENOMIC DNA]</scope>
    <source>
        <strain evidence="7 8">DSM 27842</strain>
    </source>
</reference>
<dbReference type="GO" id="GO:0015807">
    <property type="term" value="P:L-amino acid transport"/>
    <property type="evidence" value="ECO:0007669"/>
    <property type="project" value="TreeGrafter"/>
</dbReference>
<evidence type="ECO:0000256" key="1">
    <source>
        <dbReference type="ARBA" id="ARBA00005417"/>
    </source>
</evidence>
<keyword evidence="2" id="KW-0813">Transport</keyword>
<dbReference type="GO" id="GO:0015658">
    <property type="term" value="F:branched-chain amino acid transmembrane transporter activity"/>
    <property type="evidence" value="ECO:0007669"/>
    <property type="project" value="TreeGrafter"/>
</dbReference>
<organism evidence="7 8">
    <name type="scientific">Salinihabitans flavidus</name>
    <dbReference type="NCBI Taxonomy" id="569882"/>
    <lineage>
        <taxon>Bacteria</taxon>
        <taxon>Pseudomonadati</taxon>
        <taxon>Pseudomonadota</taxon>
        <taxon>Alphaproteobacteria</taxon>
        <taxon>Rhodobacterales</taxon>
        <taxon>Roseobacteraceae</taxon>
        <taxon>Salinihabitans</taxon>
    </lineage>
</organism>
<dbReference type="GO" id="GO:0005524">
    <property type="term" value="F:ATP binding"/>
    <property type="evidence" value="ECO:0007669"/>
    <property type="project" value="UniProtKB-KW"/>
</dbReference>
<dbReference type="STRING" id="569882.SAMN04490248_10924"/>
<dbReference type="InterPro" id="IPR027417">
    <property type="entry name" value="P-loop_NTPase"/>
</dbReference>
<keyword evidence="3" id="KW-0547">Nucleotide-binding</keyword>
<accession>A0A1H8RL40</accession>
<dbReference type="SMART" id="SM00382">
    <property type="entry name" value="AAA"/>
    <property type="match status" value="1"/>
</dbReference>
<dbReference type="PANTHER" id="PTHR43820">
    <property type="entry name" value="HIGH-AFFINITY BRANCHED-CHAIN AMINO ACID TRANSPORT ATP-BINDING PROTEIN LIVF"/>
    <property type="match status" value="1"/>
</dbReference>
<protein>
    <submittedName>
        <fullName evidence="7">Amino acid/amide ABC transporter ATP-binding protein 2, HAAT family</fullName>
    </submittedName>
</protein>
<dbReference type="PANTHER" id="PTHR43820:SF2">
    <property type="entry name" value="ABC TRANSPORTER ATP-BINDING PROTEIN"/>
    <property type="match status" value="1"/>
</dbReference>
<gene>
    <name evidence="7" type="ORF">SAMN04490248_10924</name>
</gene>